<feature type="domain" description="Peptidase M1 membrane alanine aminopeptidase" evidence="2">
    <location>
        <begin position="881"/>
        <end position="1092"/>
    </location>
</feature>
<dbReference type="InterPro" id="IPR027268">
    <property type="entry name" value="Peptidase_M4/M1_CTD_sf"/>
</dbReference>
<keyword evidence="1" id="KW-1133">Transmembrane helix</keyword>
<feature type="transmembrane region" description="Helical" evidence="1">
    <location>
        <begin position="342"/>
        <end position="360"/>
    </location>
</feature>
<dbReference type="STRING" id="1642818.AWE51_09265"/>
<dbReference type="GO" id="GO:0008270">
    <property type="term" value="F:zinc ion binding"/>
    <property type="evidence" value="ECO:0007669"/>
    <property type="project" value="InterPro"/>
</dbReference>
<feature type="transmembrane region" description="Helical" evidence="1">
    <location>
        <begin position="35"/>
        <end position="51"/>
    </location>
</feature>
<evidence type="ECO:0000259" key="2">
    <source>
        <dbReference type="Pfam" id="PF01433"/>
    </source>
</evidence>
<dbReference type="InterPro" id="IPR014782">
    <property type="entry name" value="Peptidase_M1_dom"/>
</dbReference>
<feature type="transmembrane region" description="Helical" evidence="1">
    <location>
        <begin position="161"/>
        <end position="183"/>
    </location>
</feature>
<keyword evidence="1" id="KW-0812">Transmembrane</keyword>
<dbReference type="EMBL" id="LQRT01000024">
    <property type="protein sequence ID" value="KZS39827.1"/>
    <property type="molecule type" value="Genomic_DNA"/>
</dbReference>
<accession>A0A162ZIG9</accession>
<evidence type="ECO:0000313" key="3">
    <source>
        <dbReference type="EMBL" id="KZS39827.1"/>
    </source>
</evidence>
<sequence length="1209" mass="140389">MYILAHYKDKKQLQNLQLMFTQLFKFEWQYHSKQLSFYIFSIVFFVFGFFMSSRGRLGGSEIVQSNSPYQISFFIGMFSLVSVFAIMFYCVNAMVRDRQYHTEGIIHSTPIKKHYFYWSRFSGVFLISLLVMTLALVGFGIGTFFPSQPEKFTPFTIVPYIWVWLTILLPNLFILVSLLFSIASLSRKALTIYIGAIFIYALYWACSIFLNSPMLAQAVAPSPENMIIAALADPFGLSAFFEQTMYWTPHQKNSQLLSFSGYFFWNRSIWTLFSLFLLGLTFRLFSFRKGSQKIKQSKTPSIIYPLTKKYTPVLTSPKTKKAQLISLLSLTKLELSTIFKSLPFIAVLLIWILIVVTEIYSRVFEGGSYYDSLYPVTYLLIELTKEVLPILGLILIIFYSGELVWKEQNLNFNGIVDTTPTANSTFFFSKYIALLVLPMLLILINILISVSFQIIGNYFHFEWRQYINLFYFQGVEMIFYGVLALCIQNILPNKYIGMFVSAILIFVFGSTLSSFIGIEHPLLKLGRTPLVQYNDLSEYGYYLKPFHWYTLYWLALGGFFVLLAFKLWRRGSIVNLRSRLHRLFYNWTKFEKSIFISSILLLIGSGSFIFYNVNVVNEYASTNKQLDLAQAYELKFKQYDTLEELYPVDIKTTVDIYPNEQKYTVKADYILSNKSDTKITTVFISPRKPLQSVFLENAILIEYDSIFKTHLFKLENPLLPGEKIRFKYQIIVKNEGFDTKNDIVNNGSYLLHSSFEPSLGYKNSKEIKNADERKKRGLPKLEKENTENIDLHGTPDNLIGRVSFQTLVSTQSDQIAIAPGNLISTWKKDDRNYYHYKTNNKVSPLLGYFSGRYEVQKEKYNGVSIEQYFHPKHNMNISSTMKATKETLAYCIKNFGNYSFDHLRIAEIPSHWTFGGQAMPGTISMVEDNFYLLDQRNTHVFDLVAKRTIHEVAHQWWGHILVPKMTVGAGFFIEGLAKYTEIVVMEKYYGKGVLWNLSENANNRYFTGRSHTSEPEPPAYLSNGQSYLQYGKDHTIMLALKELIGSEKINTVLQKMVSKYGYKDEFEIVTLDFLEELYQVTPHKYHDLIDDWFKRIITYELKIGNTSHKKLQNGQYEIILDVITKRFETKKQGEDLEIPIKEPIQIGVFRKHPKKVGLDDDILYLKAHQFNKHKSQIKIIVDDIPSYIAIDPYGTRLDKNRIDNIKKVD</sequence>
<proteinExistence type="predicted"/>
<feature type="transmembrane region" description="Helical" evidence="1">
    <location>
        <begin position="499"/>
        <end position="518"/>
    </location>
</feature>
<protein>
    <recommendedName>
        <fullName evidence="2">Peptidase M1 membrane alanine aminopeptidase domain-containing protein</fullName>
    </recommendedName>
</protein>
<feature type="transmembrane region" description="Helical" evidence="1">
    <location>
        <begin position="264"/>
        <end position="285"/>
    </location>
</feature>
<comment type="caution">
    <text evidence="3">The sequence shown here is derived from an EMBL/GenBank/DDBJ whole genome shotgun (WGS) entry which is preliminary data.</text>
</comment>
<feature type="transmembrane region" description="Helical" evidence="1">
    <location>
        <begin position="387"/>
        <end position="405"/>
    </location>
</feature>
<reference evidence="3 4" key="1">
    <citation type="submission" date="2016-01" db="EMBL/GenBank/DDBJ databases">
        <title>The draft genome sequence of Aquimarina sp. RZW4-3-2.</title>
        <authorList>
            <person name="Wang Y."/>
        </authorList>
    </citation>
    <scope>NUCLEOTIDE SEQUENCE [LARGE SCALE GENOMIC DNA]</scope>
    <source>
        <strain evidence="3 4">RZW4-3-2</strain>
    </source>
</reference>
<gene>
    <name evidence="3" type="ORF">AWE51_09265</name>
</gene>
<feature type="transmembrane region" description="Helical" evidence="1">
    <location>
        <begin position="71"/>
        <end position="95"/>
    </location>
</feature>
<feature type="transmembrane region" description="Helical" evidence="1">
    <location>
        <begin position="190"/>
        <end position="210"/>
    </location>
</feature>
<organism evidence="3 4">
    <name type="scientific">Aquimarina aggregata</name>
    <dbReference type="NCBI Taxonomy" id="1642818"/>
    <lineage>
        <taxon>Bacteria</taxon>
        <taxon>Pseudomonadati</taxon>
        <taxon>Bacteroidota</taxon>
        <taxon>Flavobacteriia</taxon>
        <taxon>Flavobacteriales</taxon>
        <taxon>Flavobacteriaceae</taxon>
        <taxon>Aquimarina</taxon>
    </lineage>
</organism>
<dbReference type="Gene3D" id="1.10.390.10">
    <property type="entry name" value="Neutral Protease Domain 2"/>
    <property type="match status" value="1"/>
</dbReference>
<dbReference type="SUPFAM" id="SSF55486">
    <property type="entry name" value="Metalloproteases ('zincins'), catalytic domain"/>
    <property type="match status" value="1"/>
</dbReference>
<evidence type="ECO:0000256" key="1">
    <source>
        <dbReference type="SAM" id="Phobius"/>
    </source>
</evidence>
<keyword evidence="1" id="KW-0472">Membrane</keyword>
<dbReference type="Pfam" id="PF01433">
    <property type="entry name" value="Peptidase_M1"/>
    <property type="match status" value="1"/>
</dbReference>
<evidence type="ECO:0000313" key="4">
    <source>
        <dbReference type="Proteomes" id="UP000076715"/>
    </source>
</evidence>
<feature type="transmembrane region" description="Helical" evidence="1">
    <location>
        <begin position="431"/>
        <end position="455"/>
    </location>
</feature>
<name>A0A162ZIG9_9FLAO</name>
<dbReference type="Proteomes" id="UP000076715">
    <property type="component" value="Unassembled WGS sequence"/>
</dbReference>
<keyword evidence="4" id="KW-1185">Reference proteome</keyword>
<feature type="transmembrane region" description="Helical" evidence="1">
    <location>
        <begin position="590"/>
        <end position="611"/>
    </location>
</feature>
<feature type="transmembrane region" description="Helical" evidence="1">
    <location>
        <begin position="546"/>
        <end position="569"/>
    </location>
</feature>
<feature type="transmembrane region" description="Helical" evidence="1">
    <location>
        <begin position="467"/>
        <end position="487"/>
    </location>
</feature>
<feature type="transmembrane region" description="Helical" evidence="1">
    <location>
        <begin position="115"/>
        <end position="141"/>
    </location>
</feature>
<dbReference type="AlphaFoldDB" id="A0A162ZIG9"/>
<dbReference type="GO" id="GO:0008237">
    <property type="term" value="F:metallopeptidase activity"/>
    <property type="evidence" value="ECO:0007669"/>
    <property type="project" value="InterPro"/>
</dbReference>